<evidence type="ECO:0000313" key="2">
    <source>
        <dbReference type="EMBL" id="MCH4294848.1"/>
    </source>
</evidence>
<proteinExistence type="predicted"/>
<sequence>MVESMKSVMKFLKILHWIGLIMVVAGSWLYLGTELTSQLAGMIWAAVLIGLGLVFMSPYPVVLAIEWAKGQSAPEPGDD</sequence>
<dbReference type="AlphaFoldDB" id="A0AAJ1BHG9"/>
<keyword evidence="1" id="KW-0472">Membrane</keyword>
<protein>
    <submittedName>
        <fullName evidence="2">Uncharacterized protein</fullName>
    </submittedName>
</protein>
<keyword evidence="3" id="KW-1185">Reference proteome</keyword>
<feature type="transmembrane region" description="Helical" evidence="1">
    <location>
        <begin position="43"/>
        <end position="65"/>
    </location>
</feature>
<reference evidence="2 3" key="1">
    <citation type="submission" date="2022-02" db="EMBL/GenBank/DDBJ databases">
        <title>The genome sequence of Shewanella sp. 3B26.</title>
        <authorList>
            <person name="Du J."/>
        </authorList>
    </citation>
    <scope>NUCLEOTIDE SEQUENCE [LARGE SCALE GENOMIC DNA]</scope>
    <source>
        <strain evidence="2 3">3B26</strain>
    </source>
</reference>
<dbReference type="EMBL" id="JAKUDL010000003">
    <property type="protein sequence ID" value="MCH4294848.1"/>
    <property type="molecule type" value="Genomic_DNA"/>
</dbReference>
<evidence type="ECO:0000313" key="3">
    <source>
        <dbReference type="Proteomes" id="UP001297581"/>
    </source>
</evidence>
<feature type="transmembrane region" description="Helical" evidence="1">
    <location>
        <begin position="12"/>
        <end position="31"/>
    </location>
</feature>
<comment type="caution">
    <text evidence="2">The sequence shown here is derived from an EMBL/GenBank/DDBJ whole genome shotgun (WGS) entry which is preliminary data.</text>
</comment>
<dbReference type="Proteomes" id="UP001297581">
    <property type="component" value="Unassembled WGS sequence"/>
</dbReference>
<evidence type="ECO:0000256" key="1">
    <source>
        <dbReference type="SAM" id="Phobius"/>
    </source>
</evidence>
<keyword evidence="1" id="KW-1133">Transmembrane helix</keyword>
<name>A0AAJ1BHG9_9GAMM</name>
<organism evidence="2 3">
    <name type="scientific">Shewanella zhuhaiensis</name>
    <dbReference type="NCBI Taxonomy" id="2919576"/>
    <lineage>
        <taxon>Bacteria</taxon>
        <taxon>Pseudomonadati</taxon>
        <taxon>Pseudomonadota</taxon>
        <taxon>Gammaproteobacteria</taxon>
        <taxon>Alteromonadales</taxon>
        <taxon>Shewanellaceae</taxon>
        <taxon>Shewanella</taxon>
    </lineage>
</organism>
<gene>
    <name evidence="2" type="ORF">MJ923_11090</name>
</gene>
<keyword evidence="1" id="KW-0812">Transmembrane</keyword>
<accession>A0AAJ1BHG9</accession>